<feature type="domain" description="Mur ligase central" evidence="17">
    <location>
        <begin position="121"/>
        <end position="280"/>
    </location>
</feature>
<keyword evidence="4 14" id="KW-0963">Cytoplasm</keyword>
<dbReference type="EC" id="6.3.2.8" evidence="3 14"/>
<evidence type="ECO:0000256" key="6">
    <source>
        <dbReference type="ARBA" id="ARBA00022618"/>
    </source>
</evidence>
<evidence type="ECO:0000256" key="4">
    <source>
        <dbReference type="ARBA" id="ARBA00022490"/>
    </source>
</evidence>
<evidence type="ECO:0000256" key="14">
    <source>
        <dbReference type="HAMAP-Rule" id="MF_00046"/>
    </source>
</evidence>
<dbReference type="InterPro" id="IPR036615">
    <property type="entry name" value="Mur_ligase_C_dom_sf"/>
</dbReference>
<dbReference type="SUPFAM" id="SSF53623">
    <property type="entry name" value="MurD-like peptide ligases, catalytic domain"/>
    <property type="match status" value="1"/>
</dbReference>
<evidence type="ECO:0000256" key="12">
    <source>
        <dbReference type="ARBA" id="ARBA00023316"/>
    </source>
</evidence>
<sequence length="440" mass="44582">MTLIEPIDLAALPSPADLGPVHFIAVGGSGMSGIAQAFADLGVPVSGSDRTDSATLRGLRGIRTHVGHDAAQLGDARTVVVSTAIRDDNPELVEARRRGLRVLHRSAALGALMRGRPSIAVGGTHGKTTTSAMIVAGLLGAGVRPGYVTGAPLAATGVSADLGDPGAPFVAEADESDASFLQLPRDIAVVTNVEADHLDNWGDPAAYVAGFDAFAAPARVLIAGADDPGAAALAGRARAAGGPRVIGYGDAPGAEFATVRLELAVPGAHNRANATAAAAVLGELGLGDRLAGLEAFSGTARRFQSAGEAGGIRVVDDYAHHPTEVAATLAAARETGPRKVIAVFQPHLYSRTRDQAAGFAEALAGADHVLLLDIYPAREEPIPGVTSALIGERLPGSELVSRAAVAARIRELAGPGDLVLTLGAGDVTELAAPIVAELRR</sequence>
<dbReference type="PANTHER" id="PTHR43445">
    <property type="entry name" value="UDP-N-ACETYLMURAMATE--L-ALANINE LIGASE-RELATED"/>
    <property type="match status" value="1"/>
</dbReference>
<dbReference type="SUPFAM" id="SSF53244">
    <property type="entry name" value="MurD-like peptide ligases, peptide-binding domain"/>
    <property type="match status" value="1"/>
</dbReference>
<keyword evidence="6 14" id="KW-0132">Cell division</keyword>
<dbReference type="UniPathway" id="UPA00219"/>
<comment type="subcellular location">
    <subcellularLocation>
        <location evidence="1 14">Cytoplasm</location>
    </subcellularLocation>
</comment>
<dbReference type="GO" id="GO:0071555">
    <property type="term" value="P:cell wall organization"/>
    <property type="evidence" value="ECO:0007669"/>
    <property type="project" value="UniProtKB-KW"/>
</dbReference>
<comment type="caution">
    <text evidence="18">The sequence shown here is derived from an EMBL/GenBank/DDBJ whole genome shotgun (WGS) entry which is preliminary data.</text>
</comment>
<organism evidence="18 19">
    <name type="scientific">Naumannella cuiyingiana</name>
    <dbReference type="NCBI Taxonomy" id="1347891"/>
    <lineage>
        <taxon>Bacteria</taxon>
        <taxon>Bacillati</taxon>
        <taxon>Actinomycetota</taxon>
        <taxon>Actinomycetes</taxon>
        <taxon>Propionibacteriales</taxon>
        <taxon>Propionibacteriaceae</taxon>
        <taxon>Naumannella</taxon>
    </lineage>
</organism>
<keyword evidence="7 14" id="KW-0547">Nucleotide-binding</keyword>
<evidence type="ECO:0000259" key="15">
    <source>
        <dbReference type="Pfam" id="PF01225"/>
    </source>
</evidence>
<evidence type="ECO:0000259" key="16">
    <source>
        <dbReference type="Pfam" id="PF02875"/>
    </source>
</evidence>
<evidence type="ECO:0000256" key="9">
    <source>
        <dbReference type="ARBA" id="ARBA00022960"/>
    </source>
</evidence>
<dbReference type="InterPro" id="IPR013221">
    <property type="entry name" value="Mur_ligase_cen"/>
</dbReference>
<dbReference type="Gene3D" id="3.40.50.720">
    <property type="entry name" value="NAD(P)-binding Rossmann-like Domain"/>
    <property type="match status" value="1"/>
</dbReference>
<name>A0A7Z0DAP3_9ACTN</name>
<dbReference type="InterPro" id="IPR004101">
    <property type="entry name" value="Mur_ligase_C"/>
</dbReference>
<dbReference type="Pfam" id="PF02875">
    <property type="entry name" value="Mur_ligase_C"/>
    <property type="match status" value="1"/>
</dbReference>
<evidence type="ECO:0000256" key="13">
    <source>
        <dbReference type="ARBA" id="ARBA00047833"/>
    </source>
</evidence>
<dbReference type="GO" id="GO:0008360">
    <property type="term" value="P:regulation of cell shape"/>
    <property type="evidence" value="ECO:0007669"/>
    <property type="project" value="UniProtKB-KW"/>
</dbReference>
<feature type="binding site" evidence="14">
    <location>
        <begin position="123"/>
        <end position="129"/>
    </location>
    <ligand>
        <name>ATP</name>
        <dbReference type="ChEBI" id="CHEBI:30616"/>
    </ligand>
</feature>
<dbReference type="SUPFAM" id="SSF51984">
    <property type="entry name" value="MurCD N-terminal domain"/>
    <property type="match status" value="1"/>
</dbReference>
<dbReference type="Proteomes" id="UP000527616">
    <property type="component" value="Unassembled WGS sequence"/>
</dbReference>
<dbReference type="EMBL" id="JACBZS010000001">
    <property type="protein sequence ID" value="NYI72100.1"/>
    <property type="molecule type" value="Genomic_DNA"/>
</dbReference>
<evidence type="ECO:0000313" key="18">
    <source>
        <dbReference type="EMBL" id="NYI72100.1"/>
    </source>
</evidence>
<dbReference type="InterPro" id="IPR005758">
    <property type="entry name" value="UDP-N-AcMur_Ala_ligase_MurC"/>
</dbReference>
<dbReference type="InterPro" id="IPR000713">
    <property type="entry name" value="Mur_ligase_N"/>
</dbReference>
<evidence type="ECO:0000256" key="7">
    <source>
        <dbReference type="ARBA" id="ARBA00022741"/>
    </source>
</evidence>
<dbReference type="HAMAP" id="MF_00046">
    <property type="entry name" value="MurC"/>
    <property type="match status" value="1"/>
</dbReference>
<comment type="similarity">
    <text evidence="14">Belongs to the MurCDEF family.</text>
</comment>
<feature type="domain" description="Mur ligase C-terminal" evidence="16">
    <location>
        <begin position="301"/>
        <end position="425"/>
    </location>
</feature>
<feature type="domain" description="Mur ligase N-terminal catalytic" evidence="15">
    <location>
        <begin position="21"/>
        <end position="115"/>
    </location>
</feature>
<evidence type="ECO:0000259" key="17">
    <source>
        <dbReference type="Pfam" id="PF08245"/>
    </source>
</evidence>
<dbReference type="GO" id="GO:0009252">
    <property type="term" value="P:peptidoglycan biosynthetic process"/>
    <property type="evidence" value="ECO:0007669"/>
    <property type="project" value="UniProtKB-UniRule"/>
</dbReference>
<comment type="catalytic activity">
    <reaction evidence="13 14">
        <text>UDP-N-acetyl-alpha-D-muramate + L-alanine + ATP = UDP-N-acetyl-alpha-D-muramoyl-L-alanine + ADP + phosphate + H(+)</text>
        <dbReference type="Rhea" id="RHEA:23372"/>
        <dbReference type="ChEBI" id="CHEBI:15378"/>
        <dbReference type="ChEBI" id="CHEBI:30616"/>
        <dbReference type="ChEBI" id="CHEBI:43474"/>
        <dbReference type="ChEBI" id="CHEBI:57972"/>
        <dbReference type="ChEBI" id="CHEBI:70757"/>
        <dbReference type="ChEBI" id="CHEBI:83898"/>
        <dbReference type="ChEBI" id="CHEBI:456216"/>
        <dbReference type="EC" id="6.3.2.8"/>
    </reaction>
</comment>
<protein>
    <recommendedName>
        <fullName evidence="3 14">UDP-N-acetylmuramate--L-alanine ligase</fullName>
        <ecNumber evidence="3 14">6.3.2.8</ecNumber>
    </recommendedName>
    <alternativeName>
        <fullName evidence="14">UDP-N-acetylmuramoyl-L-alanine synthetase</fullName>
    </alternativeName>
</protein>
<evidence type="ECO:0000256" key="11">
    <source>
        <dbReference type="ARBA" id="ARBA00023306"/>
    </source>
</evidence>
<dbReference type="NCBIfam" id="TIGR01082">
    <property type="entry name" value="murC"/>
    <property type="match status" value="1"/>
</dbReference>
<keyword evidence="8 14" id="KW-0067">ATP-binding</keyword>
<evidence type="ECO:0000256" key="8">
    <source>
        <dbReference type="ARBA" id="ARBA00022840"/>
    </source>
</evidence>
<dbReference type="RefSeq" id="WP_179445839.1">
    <property type="nucleotide sequence ID" value="NZ_JACBZS010000001.1"/>
</dbReference>
<evidence type="ECO:0000256" key="3">
    <source>
        <dbReference type="ARBA" id="ARBA00012211"/>
    </source>
</evidence>
<keyword evidence="9 14" id="KW-0133">Cell shape</keyword>
<dbReference type="GO" id="GO:0005524">
    <property type="term" value="F:ATP binding"/>
    <property type="evidence" value="ECO:0007669"/>
    <property type="project" value="UniProtKB-UniRule"/>
</dbReference>
<dbReference type="Pfam" id="PF01225">
    <property type="entry name" value="Mur_ligase"/>
    <property type="match status" value="1"/>
</dbReference>
<dbReference type="Gene3D" id="3.40.1190.10">
    <property type="entry name" value="Mur-like, catalytic domain"/>
    <property type="match status" value="1"/>
</dbReference>
<evidence type="ECO:0000256" key="5">
    <source>
        <dbReference type="ARBA" id="ARBA00022598"/>
    </source>
</evidence>
<keyword evidence="5 14" id="KW-0436">Ligase</keyword>
<dbReference type="InterPro" id="IPR050061">
    <property type="entry name" value="MurCDEF_pg_biosynth"/>
</dbReference>
<evidence type="ECO:0000313" key="19">
    <source>
        <dbReference type="Proteomes" id="UP000527616"/>
    </source>
</evidence>
<evidence type="ECO:0000256" key="2">
    <source>
        <dbReference type="ARBA" id="ARBA00004752"/>
    </source>
</evidence>
<comment type="function">
    <text evidence="14">Cell wall formation.</text>
</comment>
<keyword evidence="10 14" id="KW-0573">Peptidoglycan synthesis</keyword>
<dbReference type="GO" id="GO:0051301">
    <property type="term" value="P:cell division"/>
    <property type="evidence" value="ECO:0007669"/>
    <property type="project" value="UniProtKB-KW"/>
</dbReference>
<dbReference type="Gene3D" id="3.90.190.20">
    <property type="entry name" value="Mur ligase, C-terminal domain"/>
    <property type="match status" value="1"/>
</dbReference>
<gene>
    <name evidence="14" type="primary">murC</name>
    <name evidence="18" type="ORF">GGQ54_002660</name>
</gene>
<dbReference type="Pfam" id="PF08245">
    <property type="entry name" value="Mur_ligase_M"/>
    <property type="match status" value="1"/>
</dbReference>
<keyword evidence="19" id="KW-1185">Reference proteome</keyword>
<reference evidence="18 19" key="1">
    <citation type="submission" date="2020-07" db="EMBL/GenBank/DDBJ databases">
        <title>Sequencing the genomes of 1000 actinobacteria strains.</title>
        <authorList>
            <person name="Klenk H.-P."/>
        </authorList>
    </citation>
    <scope>NUCLEOTIDE SEQUENCE [LARGE SCALE GENOMIC DNA]</scope>
    <source>
        <strain evidence="18 19">DSM 103164</strain>
    </source>
</reference>
<dbReference type="GO" id="GO:0008763">
    <property type="term" value="F:UDP-N-acetylmuramate-L-alanine ligase activity"/>
    <property type="evidence" value="ECO:0007669"/>
    <property type="project" value="UniProtKB-UniRule"/>
</dbReference>
<keyword evidence="11 14" id="KW-0131">Cell cycle</keyword>
<keyword evidence="12 14" id="KW-0961">Cell wall biogenesis/degradation</keyword>
<accession>A0A7Z0DAP3</accession>
<dbReference type="PANTHER" id="PTHR43445:SF3">
    <property type="entry name" value="UDP-N-ACETYLMURAMATE--L-ALANINE LIGASE"/>
    <property type="match status" value="1"/>
</dbReference>
<dbReference type="InterPro" id="IPR036565">
    <property type="entry name" value="Mur-like_cat_sf"/>
</dbReference>
<dbReference type="GO" id="GO:0005737">
    <property type="term" value="C:cytoplasm"/>
    <property type="evidence" value="ECO:0007669"/>
    <property type="project" value="UniProtKB-SubCell"/>
</dbReference>
<evidence type="ECO:0000256" key="10">
    <source>
        <dbReference type="ARBA" id="ARBA00022984"/>
    </source>
</evidence>
<proteinExistence type="inferred from homology"/>
<evidence type="ECO:0000256" key="1">
    <source>
        <dbReference type="ARBA" id="ARBA00004496"/>
    </source>
</evidence>
<comment type="pathway">
    <text evidence="2 14">Cell wall biogenesis; peptidoglycan biosynthesis.</text>
</comment>
<dbReference type="AlphaFoldDB" id="A0A7Z0DAP3"/>